<reference evidence="3 4" key="1">
    <citation type="submission" date="2023-02" db="EMBL/GenBank/DDBJ databases">
        <title>Genome sequencing required for Actinomycetospora new species description.</title>
        <authorList>
            <person name="Saimee Y."/>
            <person name="Duangmal K."/>
        </authorList>
    </citation>
    <scope>NUCLEOTIDE SEQUENCE [LARGE SCALE GENOMIC DNA]</scope>
    <source>
        <strain evidence="3 4">DW7H6</strain>
    </source>
</reference>
<evidence type="ECO:0000313" key="3">
    <source>
        <dbReference type="EMBL" id="MDD7968259.1"/>
    </source>
</evidence>
<dbReference type="RefSeq" id="WP_274202787.1">
    <property type="nucleotide sequence ID" value="NZ_JAQZAO010000011.1"/>
</dbReference>
<keyword evidence="4" id="KW-1185">Reference proteome</keyword>
<protein>
    <recommendedName>
        <fullName evidence="2">SaeA second Fn3-like domain-containing protein</fullName>
    </recommendedName>
</protein>
<dbReference type="InterPro" id="IPR058692">
    <property type="entry name" value="Fn3_SaeA_2nd"/>
</dbReference>
<organism evidence="3 4">
    <name type="scientific">Actinomycetospora lemnae</name>
    <dbReference type="NCBI Taxonomy" id="3019891"/>
    <lineage>
        <taxon>Bacteria</taxon>
        <taxon>Bacillati</taxon>
        <taxon>Actinomycetota</taxon>
        <taxon>Actinomycetes</taxon>
        <taxon>Pseudonocardiales</taxon>
        <taxon>Pseudonocardiaceae</taxon>
        <taxon>Actinomycetospora</taxon>
    </lineage>
</organism>
<dbReference type="Proteomes" id="UP001300763">
    <property type="component" value="Unassembled WGS sequence"/>
</dbReference>
<evidence type="ECO:0000259" key="2">
    <source>
        <dbReference type="Pfam" id="PF25833"/>
    </source>
</evidence>
<gene>
    <name evidence="3" type="ORF">PGB27_23190</name>
</gene>
<dbReference type="EMBL" id="JAQZAO010000011">
    <property type="protein sequence ID" value="MDD7968259.1"/>
    <property type="molecule type" value="Genomic_DNA"/>
</dbReference>
<dbReference type="Pfam" id="PF25833">
    <property type="entry name" value="Fn3_SaeA_3rd"/>
    <property type="match status" value="1"/>
</dbReference>
<sequence>MRVSWTAPPSHGADVVHRVLRRTDRAPGDAEDGTVVASGSGTHAAADASPPVGRTVHYAVLAGRAEGTAWSDAVTTSLTVVPPVTDLEVVGDHGAVVGRWRAHPDVVGVRVRRFEGPATGSGTEIPATTRGFTDDTAVEGVEYHYEVVVRYVAGDRELVSDAVVVRGGIRADSAPVEALHAAPEQDGGDVRLRVGWRTPRGADVEIRVARTAPPGQVGDLLTAAEVEAWGPVVEGVPRHRDGWDGLLATVPAGRVHVAAFTRAPAGRVRGAAVVSDLVPAPSQLRAQPGGESVVLSWVWPADVAVAEVRWPGGEERVTRARYRDRGGVTLPAGVAGTVEVRGVVGSGPDRSLSTPVTTEVAAPARRVRYTLALAGSRWRGTRQCVVSVPSAQGSGSVEVVLVATEGRTMPLSPSAGIELARHTVELSAPEPAVFTAPLPRLRRPFWLRCFSGRDGVVLVDPSVATLKVP</sequence>
<name>A0ABT5SZN7_9PSEU</name>
<comment type="caution">
    <text evidence="3">The sequence shown here is derived from an EMBL/GenBank/DDBJ whole genome shotgun (WGS) entry which is preliminary data.</text>
</comment>
<evidence type="ECO:0000313" key="4">
    <source>
        <dbReference type="Proteomes" id="UP001300763"/>
    </source>
</evidence>
<feature type="region of interest" description="Disordered" evidence="1">
    <location>
        <begin position="26"/>
        <end position="49"/>
    </location>
</feature>
<accession>A0ABT5SZN7</accession>
<feature type="domain" description="SaeA second Fn3-like" evidence="2">
    <location>
        <begin position="84"/>
        <end position="165"/>
    </location>
</feature>
<evidence type="ECO:0000256" key="1">
    <source>
        <dbReference type="SAM" id="MobiDB-lite"/>
    </source>
</evidence>
<proteinExistence type="predicted"/>